<organism evidence="2 3">
    <name type="scientific">Haematococcus lacustris</name>
    <name type="common">Green alga</name>
    <name type="synonym">Haematococcus pluvialis</name>
    <dbReference type="NCBI Taxonomy" id="44745"/>
    <lineage>
        <taxon>Eukaryota</taxon>
        <taxon>Viridiplantae</taxon>
        <taxon>Chlorophyta</taxon>
        <taxon>core chlorophytes</taxon>
        <taxon>Chlorophyceae</taxon>
        <taxon>CS clade</taxon>
        <taxon>Chlamydomonadales</taxon>
        <taxon>Haematococcaceae</taxon>
        <taxon>Haematococcus</taxon>
    </lineage>
</organism>
<feature type="region of interest" description="Disordered" evidence="1">
    <location>
        <begin position="21"/>
        <end position="75"/>
    </location>
</feature>
<reference evidence="2 3" key="1">
    <citation type="submission" date="2020-02" db="EMBL/GenBank/DDBJ databases">
        <title>Draft genome sequence of Haematococcus lacustris strain NIES-144.</title>
        <authorList>
            <person name="Morimoto D."/>
            <person name="Nakagawa S."/>
            <person name="Yoshida T."/>
            <person name="Sawayama S."/>
        </authorList>
    </citation>
    <scope>NUCLEOTIDE SEQUENCE [LARGE SCALE GENOMIC DNA]</scope>
    <source>
        <strain evidence="2 3">NIES-144</strain>
    </source>
</reference>
<dbReference type="Proteomes" id="UP000485058">
    <property type="component" value="Unassembled WGS sequence"/>
</dbReference>
<gene>
    <name evidence="2" type="ORF">HaLaN_28294</name>
</gene>
<dbReference type="AlphaFoldDB" id="A0A6A0AA66"/>
<protein>
    <submittedName>
        <fullName evidence="2">Uncharacterized protein</fullName>
    </submittedName>
</protein>
<evidence type="ECO:0000313" key="2">
    <source>
        <dbReference type="EMBL" id="GFH29605.1"/>
    </source>
</evidence>
<comment type="caution">
    <text evidence="2">The sequence shown here is derived from an EMBL/GenBank/DDBJ whole genome shotgun (WGS) entry which is preliminary data.</text>
</comment>
<keyword evidence="3" id="KW-1185">Reference proteome</keyword>
<proteinExistence type="predicted"/>
<sequence>MAPNRGCASCSNALRVQHTTHAAHPFLPTGSAPSPLTSRTGQNGAPARSTTPGGAPHRQASRLEHRQATPGGQGPIERCAIKAAAGGCVRMVGCPAGQAEGHRFLSISWVNA</sequence>
<feature type="compositionally biased region" description="Polar residues" evidence="1">
    <location>
        <begin position="31"/>
        <end position="52"/>
    </location>
</feature>
<evidence type="ECO:0000313" key="3">
    <source>
        <dbReference type="Proteomes" id="UP000485058"/>
    </source>
</evidence>
<accession>A0A6A0AA66</accession>
<name>A0A6A0AA66_HAELA</name>
<evidence type="ECO:0000256" key="1">
    <source>
        <dbReference type="SAM" id="MobiDB-lite"/>
    </source>
</evidence>
<dbReference type="EMBL" id="BLLF01004435">
    <property type="protein sequence ID" value="GFH29605.1"/>
    <property type="molecule type" value="Genomic_DNA"/>
</dbReference>